<feature type="transmembrane region" description="Helical" evidence="2">
    <location>
        <begin position="404"/>
        <end position="434"/>
    </location>
</feature>
<organism evidence="3 4">
    <name type="scientific">Zopfia rhizophila CBS 207.26</name>
    <dbReference type="NCBI Taxonomy" id="1314779"/>
    <lineage>
        <taxon>Eukaryota</taxon>
        <taxon>Fungi</taxon>
        <taxon>Dikarya</taxon>
        <taxon>Ascomycota</taxon>
        <taxon>Pezizomycotina</taxon>
        <taxon>Dothideomycetes</taxon>
        <taxon>Dothideomycetes incertae sedis</taxon>
        <taxon>Zopfiaceae</taxon>
        <taxon>Zopfia</taxon>
    </lineage>
</organism>
<keyword evidence="4" id="KW-1185">Reference proteome</keyword>
<feature type="transmembrane region" description="Helical" evidence="2">
    <location>
        <begin position="174"/>
        <end position="197"/>
    </location>
</feature>
<evidence type="ECO:0000313" key="3">
    <source>
        <dbReference type="EMBL" id="KAF2175986.1"/>
    </source>
</evidence>
<sequence length="494" mass="55725">MGLKLFASSLKEQEGSSTPESNPFQPKSYENFYRTFDEKAAHVTASYSTPTNYTTTNDIPLVSNDERLQDSPEFHRRAEATSIELFYDLFFVANLTTFTNVHEVNDHKSLSSYVGFFCILWFTWYRVSLYDLRFYADSIFERTCKALQFGIMVGFAGVGPQWDPNEEQNEFGIFRSFSLILMVSRAVLCLQYGSAFWFTRRYRKTNLPLLLVVGSYAISAAVYAALTAVFPRNVPVGERVRTYAYVGFYIVAIAETAITTAISCYWRVISFKGTHLYFLYMLYFDRLQEDHFGTIKQQIWAFIHFPLHIALVLVLEGVSQFIVWREAIAGINSEIRSKHSCPFHAHHSKGRDLSQTGGVTSNAILSVVDDVKFTLIDTLLESLDIVAPEAKMKEAKTSKLKLKYLLVVFDLVYIYCTVAAGAALIIMGTIAWLSQTPKTLGQHLRGGANFAIGIGLCLLSLLKLTGAVAEYTSSPWVLPTLCLSLFIGRRPLED</sequence>
<evidence type="ECO:0000313" key="4">
    <source>
        <dbReference type="Proteomes" id="UP000800200"/>
    </source>
</evidence>
<evidence type="ECO:0000256" key="2">
    <source>
        <dbReference type="SAM" id="Phobius"/>
    </source>
</evidence>
<name>A0A6A6DEG4_9PEZI</name>
<evidence type="ECO:0000256" key="1">
    <source>
        <dbReference type="SAM" id="MobiDB-lite"/>
    </source>
</evidence>
<keyword evidence="2" id="KW-1133">Transmembrane helix</keyword>
<keyword evidence="2" id="KW-0472">Membrane</keyword>
<protein>
    <recommendedName>
        <fullName evidence="5">Low temperature requirement A</fullName>
    </recommendedName>
</protein>
<dbReference type="OrthoDB" id="3177213at2759"/>
<accession>A0A6A6DEG4</accession>
<dbReference type="PANTHER" id="PTHR42101">
    <property type="entry name" value="CHROMOSOME 16, WHOLE GENOME SHOTGUN SEQUENCE"/>
    <property type="match status" value="1"/>
</dbReference>
<dbReference type="PANTHER" id="PTHR42101:SF1">
    <property type="entry name" value="LOW TEMPERATURE REQUIREMENT A"/>
    <property type="match status" value="1"/>
</dbReference>
<feature type="transmembrane region" description="Helical" evidence="2">
    <location>
        <begin position="242"/>
        <end position="266"/>
    </location>
</feature>
<proteinExistence type="predicted"/>
<dbReference type="Proteomes" id="UP000800200">
    <property type="component" value="Unassembled WGS sequence"/>
</dbReference>
<dbReference type="InterPro" id="IPR010640">
    <property type="entry name" value="Low_temperature_requirement_A"/>
</dbReference>
<evidence type="ECO:0008006" key="5">
    <source>
        <dbReference type="Google" id="ProtNLM"/>
    </source>
</evidence>
<dbReference type="AlphaFoldDB" id="A0A6A6DEG4"/>
<feature type="transmembrane region" description="Helical" evidence="2">
    <location>
        <begin position="446"/>
        <end position="464"/>
    </location>
</feature>
<dbReference type="Pfam" id="PF06772">
    <property type="entry name" value="LtrA"/>
    <property type="match status" value="1"/>
</dbReference>
<feature type="compositionally biased region" description="Polar residues" evidence="1">
    <location>
        <begin position="15"/>
        <end position="25"/>
    </location>
</feature>
<dbReference type="EMBL" id="ML994718">
    <property type="protein sequence ID" value="KAF2175986.1"/>
    <property type="molecule type" value="Genomic_DNA"/>
</dbReference>
<reference evidence="3" key="1">
    <citation type="journal article" date="2020" name="Stud. Mycol.">
        <title>101 Dothideomycetes genomes: a test case for predicting lifestyles and emergence of pathogens.</title>
        <authorList>
            <person name="Haridas S."/>
            <person name="Albert R."/>
            <person name="Binder M."/>
            <person name="Bloem J."/>
            <person name="Labutti K."/>
            <person name="Salamov A."/>
            <person name="Andreopoulos B."/>
            <person name="Baker S."/>
            <person name="Barry K."/>
            <person name="Bills G."/>
            <person name="Bluhm B."/>
            <person name="Cannon C."/>
            <person name="Castanera R."/>
            <person name="Culley D."/>
            <person name="Daum C."/>
            <person name="Ezra D."/>
            <person name="Gonzalez J."/>
            <person name="Henrissat B."/>
            <person name="Kuo A."/>
            <person name="Liang C."/>
            <person name="Lipzen A."/>
            <person name="Lutzoni F."/>
            <person name="Magnuson J."/>
            <person name="Mondo S."/>
            <person name="Nolan M."/>
            <person name="Ohm R."/>
            <person name="Pangilinan J."/>
            <person name="Park H.-J."/>
            <person name="Ramirez L."/>
            <person name="Alfaro M."/>
            <person name="Sun H."/>
            <person name="Tritt A."/>
            <person name="Yoshinaga Y."/>
            <person name="Zwiers L.-H."/>
            <person name="Turgeon B."/>
            <person name="Goodwin S."/>
            <person name="Spatafora J."/>
            <person name="Crous P."/>
            <person name="Grigoriev I."/>
        </authorList>
    </citation>
    <scope>NUCLEOTIDE SEQUENCE</scope>
    <source>
        <strain evidence="3">CBS 207.26</strain>
    </source>
</reference>
<keyword evidence="2" id="KW-0812">Transmembrane</keyword>
<feature type="transmembrane region" description="Helical" evidence="2">
    <location>
        <begin position="209"/>
        <end position="230"/>
    </location>
</feature>
<feature type="region of interest" description="Disordered" evidence="1">
    <location>
        <begin position="7"/>
        <end position="26"/>
    </location>
</feature>
<gene>
    <name evidence="3" type="ORF">K469DRAFT_682858</name>
</gene>